<evidence type="ECO:0000313" key="2">
    <source>
        <dbReference type="Proteomes" id="UP000198802"/>
    </source>
</evidence>
<keyword evidence="2" id="KW-1185">Reference proteome</keyword>
<reference evidence="2" key="1">
    <citation type="submission" date="2015-11" db="EMBL/GenBank/DDBJ databases">
        <authorList>
            <person name="Varghese N."/>
        </authorList>
    </citation>
    <scope>NUCLEOTIDE SEQUENCE [LARGE SCALE GENOMIC DNA]</scope>
    <source>
        <strain evidence="2">DSM 45899</strain>
    </source>
</reference>
<proteinExistence type="predicted"/>
<dbReference type="NCBIfam" id="NF033179">
    <property type="entry name" value="TnsA_like_Actin"/>
    <property type="match status" value="1"/>
</dbReference>
<evidence type="ECO:0008006" key="3">
    <source>
        <dbReference type="Google" id="ProtNLM"/>
    </source>
</evidence>
<name>A0A0S4QVT8_9ACTN</name>
<dbReference type="EMBL" id="FAOZ01000031">
    <property type="protein sequence ID" value="CUU59760.1"/>
    <property type="molecule type" value="Genomic_DNA"/>
</dbReference>
<organism evidence="1 2">
    <name type="scientific">Parafrankia irregularis</name>
    <dbReference type="NCBI Taxonomy" id="795642"/>
    <lineage>
        <taxon>Bacteria</taxon>
        <taxon>Bacillati</taxon>
        <taxon>Actinomycetota</taxon>
        <taxon>Actinomycetes</taxon>
        <taxon>Frankiales</taxon>
        <taxon>Frankiaceae</taxon>
        <taxon>Parafrankia</taxon>
    </lineage>
</organism>
<evidence type="ECO:0000313" key="1">
    <source>
        <dbReference type="EMBL" id="CUU59760.1"/>
    </source>
</evidence>
<gene>
    <name evidence="1" type="ORF">Ga0074812_13159</name>
</gene>
<protein>
    <recommendedName>
        <fullName evidence="3">TnsA endonuclease N terminal</fullName>
    </recommendedName>
</protein>
<accession>A0A0S4QVT8</accession>
<dbReference type="InterPro" id="IPR048000">
    <property type="entry name" value="TnsA-like"/>
</dbReference>
<dbReference type="Proteomes" id="UP000198802">
    <property type="component" value="Unassembled WGS sequence"/>
</dbReference>
<dbReference type="AlphaFoldDB" id="A0A0S4QVT8"/>
<sequence length="169" mass="18449">MLLDFDPDVVALSAQPFWLRWHDGVRPRRHAPDFFVRRADGGGVVVDVRADDRIEPADAEAFAATAVACGQVGWLFRRVGVPDGVLVANVRWLARYRHPRCVGDGTLADRLVEVFAEPRSLFGGAAEVGDRIAVLPVLYHLLWCRRLVADLTGGLLGPSTAVGPAGWSR</sequence>